<evidence type="ECO:0000259" key="1">
    <source>
        <dbReference type="PROSITE" id="PS01124"/>
    </source>
</evidence>
<sequence length="279" mass="29978">MPDPAQLFLPPPALSGCVFAAIGRDTRGLNLRHADRFNHFPASPLCALNIVMQGETRMVASGTRPEDAPVLARVTLSGPQSAPVTSWSPGEVVALSIGLYPDAVARLTGVDVVALADRTVTDVPAPLDRVALAVLGVAEPAAGWLRAANALQALWAQERDARAEGATARIGDWARDVATRAALSGPGTSLRAIERRLKRLSGASRRTLDHFARIEALQARVTRDRDAPLAALAHDAGFSDQSHMGRALRRTTGFSPAQINRLIETEEPFWAYRLMGERF</sequence>
<organism evidence="2 3">
    <name type="scientific">Maritimibacter dapengensis</name>
    <dbReference type="NCBI Taxonomy" id="2836868"/>
    <lineage>
        <taxon>Bacteria</taxon>
        <taxon>Pseudomonadati</taxon>
        <taxon>Pseudomonadota</taxon>
        <taxon>Alphaproteobacteria</taxon>
        <taxon>Rhodobacterales</taxon>
        <taxon>Roseobacteraceae</taxon>
        <taxon>Maritimibacter</taxon>
    </lineage>
</organism>
<gene>
    <name evidence="2" type="ORF">KJP28_10035</name>
</gene>
<accession>A0ABS6T210</accession>
<comment type="caution">
    <text evidence="2">The sequence shown here is derived from an EMBL/GenBank/DDBJ whole genome shotgun (WGS) entry which is preliminary data.</text>
</comment>
<dbReference type="Pfam" id="PF12833">
    <property type="entry name" value="HTH_18"/>
    <property type="match status" value="1"/>
</dbReference>
<dbReference type="InterPro" id="IPR018060">
    <property type="entry name" value="HTH_AraC"/>
</dbReference>
<keyword evidence="3" id="KW-1185">Reference proteome</keyword>
<dbReference type="EMBL" id="JAHUZE010000002">
    <property type="protein sequence ID" value="MBV7379268.1"/>
    <property type="molecule type" value="Genomic_DNA"/>
</dbReference>
<evidence type="ECO:0000313" key="2">
    <source>
        <dbReference type="EMBL" id="MBV7379268.1"/>
    </source>
</evidence>
<reference evidence="2 3" key="1">
    <citation type="submission" date="2021-05" db="EMBL/GenBank/DDBJ databases">
        <title>Culturable bacteria isolated from Daya Bay.</title>
        <authorList>
            <person name="Zheng W."/>
            <person name="Yu S."/>
            <person name="Huang Y."/>
        </authorList>
    </citation>
    <scope>NUCLEOTIDE SEQUENCE [LARGE SCALE GENOMIC DNA]</scope>
    <source>
        <strain evidence="2 3">DP4N28-5</strain>
    </source>
</reference>
<dbReference type="Proteomes" id="UP000756530">
    <property type="component" value="Unassembled WGS sequence"/>
</dbReference>
<feature type="domain" description="HTH araC/xylS-type" evidence="1">
    <location>
        <begin position="187"/>
        <end position="262"/>
    </location>
</feature>
<dbReference type="PROSITE" id="PS01124">
    <property type="entry name" value="HTH_ARAC_FAMILY_2"/>
    <property type="match status" value="1"/>
</dbReference>
<evidence type="ECO:0000313" key="3">
    <source>
        <dbReference type="Proteomes" id="UP000756530"/>
    </source>
</evidence>
<dbReference type="RefSeq" id="WP_218392410.1">
    <property type="nucleotide sequence ID" value="NZ_JAHUZE010000002.1"/>
</dbReference>
<name>A0ABS6T210_9RHOB</name>
<proteinExistence type="predicted"/>
<protein>
    <submittedName>
        <fullName evidence="2">Helix-turn-helix domain-containing protein</fullName>
    </submittedName>
</protein>